<dbReference type="Pfam" id="PF02371">
    <property type="entry name" value="Transposase_20"/>
    <property type="match status" value="1"/>
</dbReference>
<proteinExistence type="predicted"/>
<accession>A0A7W6BJX3</accession>
<organism evidence="3 4">
    <name type="scientific">Sphingobium jiangsuense</name>
    <dbReference type="NCBI Taxonomy" id="870476"/>
    <lineage>
        <taxon>Bacteria</taxon>
        <taxon>Pseudomonadati</taxon>
        <taxon>Pseudomonadota</taxon>
        <taxon>Alphaproteobacteria</taxon>
        <taxon>Sphingomonadales</taxon>
        <taxon>Sphingomonadaceae</taxon>
        <taxon>Sphingobium</taxon>
    </lineage>
</organism>
<evidence type="ECO:0000259" key="1">
    <source>
        <dbReference type="Pfam" id="PF01548"/>
    </source>
</evidence>
<dbReference type="RefSeq" id="WP_188071892.1">
    <property type="nucleotide sequence ID" value="NZ_BSPS01000006.1"/>
</dbReference>
<dbReference type="InterPro" id="IPR047650">
    <property type="entry name" value="Transpos_IS110"/>
</dbReference>
<comment type="caution">
    <text evidence="3">The sequence shown here is derived from an EMBL/GenBank/DDBJ whole genome shotgun (WGS) entry which is preliminary data.</text>
</comment>
<evidence type="ECO:0000313" key="3">
    <source>
        <dbReference type="EMBL" id="MBB3926391.1"/>
    </source>
</evidence>
<keyword evidence="4" id="KW-1185">Reference proteome</keyword>
<dbReference type="InterPro" id="IPR002525">
    <property type="entry name" value="Transp_IS110-like_N"/>
</dbReference>
<dbReference type="GO" id="GO:0004803">
    <property type="term" value="F:transposase activity"/>
    <property type="evidence" value="ECO:0007669"/>
    <property type="project" value="InterPro"/>
</dbReference>
<dbReference type="Pfam" id="PF01548">
    <property type="entry name" value="DEDD_Tnp_IS110"/>
    <property type="match status" value="1"/>
</dbReference>
<reference evidence="3 4" key="1">
    <citation type="submission" date="2020-08" db="EMBL/GenBank/DDBJ databases">
        <title>Genomic Encyclopedia of Type Strains, Phase IV (KMG-IV): sequencing the most valuable type-strain genomes for metagenomic binning, comparative biology and taxonomic classification.</title>
        <authorList>
            <person name="Goeker M."/>
        </authorList>
    </citation>
    <scope>NUCLEOTIDE SEQUENCE [LARGE SCALE GENOMIC DNA]</scope>
    <source>
        <strain evidence="3 4">DSM 26189</strain>
    </source>
</reference>
<dbReference type="GO" id="GO:0003677">
    <property type="term" value="F:DNA binding"/>
    <property type="evidence" value="ECO:0007669"/>
    <property type="project" value="InterPro"/>
</dbReference>
<sequence length="343" mass="38141">MIHYVGLDVSQKMTAICAVDAQGQRLWRDQCGSTPEQIEVAVRRRAGTEARLGIETGPMTPWLVHELRDRGFDIVCLDARHARAALKMQLNKTDQNDAEGLAQIMRTGWYRSVHVKSFDTHRARALLGARAQLVGMTTRLSNHIRGVLKTFGLLPGAMRGLPFDRRVEALLTDRSDVAPVVQPMLVAWRQLREQIAVFDKAVRVLVKASPVCRLLMSVPGIGVLSVLAYVSTVEDPARFRRSRSVGAHCGLTPRQYQSGEVDRSGRISKCGDILTRTLLYEAAVVILARIKRASPLKEWAEAIARRSGNGKARVALARKLSVILHSIWRSGETFRWPEDPATA</sequence>
<gene>
    <name evidence="3" type="ORF">GGR43_002108</name>
</gene>
<dbReference type="InterPro" id="IPR003346">
    <property type="entry name" value="Transposase_20"/>
</dbReference>
<dbReference type="NCBIfam" id="NF033542">
    <property type="entry name" value="transpos_IS110"/>
    <property type="match status" value="1"/>
</dbReference>
<name>A0A7W6BJX3_9SPHN</name>
<protein>
    <submittedName>
        <fullName evidence="3">Transposase</fullName>
    </submittedName>
</protein>
<dbReference type="PANTHER" id="PTHR33055">
    <property type="entry name" value="TRANSPOSASE FOR INSERTION SEQUENCE ELEMENT IS1111A"/>
    <property type="match status" value="1"/>
</dbReference>
<feature type="domain" description="Transposase IS110-like N-terminal" evidence="1">
    <location>
        <begin position="5"/>
        <end position="150"/>
    </location>
</feature>
<dbReference type="AlphaFoldDB" id="A0A7W6BJX3"/>
<dbReference type="EMBL" id="JACIDT010000006">
    <property type="protein sequence ID" value="MBB3926391.1"/>
    <property type="molecule type" value="Genomic_DNA"/>
</dbReference>
<dbReference type="PANTHER" id="PTHR33055:SF3">
    <property type="entry name" value="PUTATIVE TRANSPOSASE FOR IS117-RELATED"/>
    <property type="match status" value="1"/>
</dbReference>
<feature type="domain" description="Transposase IS116/IS110/IS902 C-terminal" evidence="2">
    <location>
        <begin position="212"/>
        <end position="291"/>
    </location>
</feature>
<evidence type="ECO:0000313" key="4">
    <source>
        <dbReference type="Proteomes" id="UP000571950"/>
    </source>
</evidence>
<evidence type="ECO:0000259" key="2">
    <source>
        <dbReference type="Pfam" id="PF02371"/>
    </source>
</evidence>
<dbReference type="Proteomes" id="UP000571950">
    <property type="component" value="Unassembled WGS sequence"/>
</dbReference>
<dbReference type="GO" id="GO:0006313">
    <property type="term" value="P:DNA transposition"/>
    <property type="evidence" value="ECO:0007669"/>
    <property type="project" value="InterPro"/>
</dbReference>